<reference evidence="1" key="1">
    <citation type="submission" date="2023-06" db="EMBL/GenBank/DDBJ databases">
        <authorList>
            <person name="Delattre M."/>
        </authorList>
    </citation>
    <scope>NUCLEOTIDE SEQUENCE</scope>
    <source>
        <strain evidence="1">AF72</strain>
    </source>
</reference>
<name>A0AA36G7G5_9BILA</name>
<comment type="caution">
    <text evidence="1">The sequence shown here is derived from an EMBL/GenBank/DDBJ whole genome shotgun (WGS) entry which is preliminary data.</text>
</comment>
<dbReference type="EMBL" id="CATQJA010002639">
    <property type="protein sequence ID" value="CAJ0575508.1"/>
    <property type="molecule type" value="Genomic_DNA"/>
</dbReference>
<feature type="non-terminal residue" evidence="1">
    <location>
        <position position="1"/>
    </location>
</feature>
<evidence type="ECO:0000313" key="2">
    <source>
        <dbReference type="Proteomes" id="UP001177023"/>
    </source>
</evidence>
<sequence length="112" mass="12470">MLDLGRTTVCLKETTSTAVIGTIEGYGENFQHLHSAIQEGIAALVKTGGAKFEEVAKQDSYENGTAIVARMKKLSTDFEQKCEDYMPIVRKFNDELIDLREQIEKAGQETEP</sequence>
<proteinExistence type="predicted"/>
<evidence type="ECO:0000313" key="1">
    <source>
        <dbReference type="EMBL" id="CAJ0575508.1"/>
    </source>
</evidence>
<organism evidence="1 2">
    <name type="scientific">Mesorhabditis spiculigera</name>
    <dbReference type="NCBI Taxonomy" id="96644"/>
    <lineage>
        <taxon>Eukaryota</taxon>
        <taxon>Metazoa</taxon>
        <taxon>Ecdysozoa</taxon>
        <taxon>Nematoda</taxon>
        <taxon>Chromadorea</taxon>
        <taxon>Rhabditida</taxon>
        <taxon>Rhabditina</taxon>
        <taxon>Rhabditomorpha</taxon>
        <taxon>Rhabditoidea</taxon>
        <taxon>Rhabditidae</taxon>
        <taxon>Mesorhabditinae</taxon>
        <taxon>Mesorhabditis</taxon>
    </lineage>
</organism>
<dbReference type="Proteomes" id="UP001177023">
    <property type="component" value="Unassembled WGS sequence"/>
</dbReference>
<gene>
    <name evidence="1" type="ORF">MSPICULIGERA_LOCUS13818</name>
</gene>
<protein>
    <submittedName>
        <fullName evidence="1">Uncharacterized protein</fullName>
    </submittedName>
</protein>
<dbReference type="AlphaFoldDB" id="A0AA36G7G5"/>
<keyword evidence="2" id="KW-1185">Reference proteome</keyword>
<accession>A0AA36G7G5</accession>